<feature type="region of interest" description="Disordered" evidence="1">
    <location>
        <begin position="1"/>
        <end position="59"/>
    </location>
</feature>
<feature type="region of interest" description="Disordered" evidence="1">
    <location>
        <begin position="71"/>
        <end position="116"/>
    </location>
</feature>
<dbReference type="GO" id="GO:0047471">
    <property type="term" value="F:maltose alpha-D-glucosyltransferase activity"/>
    <property type="evidence" value="ECO:0007669"/>
    <property type="project" value="UniProtKB-EC"/>
</dbReference>
<feature type="non-terminal residue" evidence="2">
    <location>
        <position position="1"/>
    </location>
</feature>
<dbReference type="EMBL" id="CADCTV010000062">
    <property type="protein sequence ID" value="CAA9298115.1"/>
    <property type="molecule type" value="Genomic_DNA"/>
</dbReference>
<accession>A0A6J4K7T3</accession>
<sequence>GEQRPVVARRRHLRGGRGDVPGQRRGRQRRLRGAHQPAGLPARPGRELPLASALLSRPRPRQRLRRLRLLRRGPALRRRRRLRGVPARSGRPRDAGDGGPGGQPHLRPAPLVPGGAPGPRIPLPRLLHLGGRAARRAGVPADLSRGGAERLAPRRGGGAVLLPHVLPSPALPEPRQPPGARGSQAHHWLLAAAGRQRLPRGRRVAHAGAQGEHGLSGGPAPRAAGVPPLCRHAARSRGPDGRVRRPAAPG</sequence>
<feature type="compositionally biased region" description="Basic residues" evidence="1">
    <location>
        <begin position="71"/>
        <end position="83"/>
    </location>
</feature>
<proteinExistence type="predicted"/>
<evidence type="ECO:0000313" key="2">
    <source>
        <dbReference type="EMBL" id="CAA9298115.1"/>
    </source>
</evidence>
<keyword evidence="2" id="KW-0413">Isomerase</keyword>
<dbReference type="AlphaFoldDB" id="A0A6J4K7T3"/>
<feature type="non-terminal residue" evidence="2">
    <location>
        <position position="250"/>
    </location>
</feature>
<organism evidence="2">
    <name type="scientific">uncultured Gemmatimonadota bacterium</name>
    <dbReference type="NCBI Taxonomy" id="203437"/>
    <lineage>
        <taxon>Bacteria</taxon>
        <taxon>Pseudomonadati</taxon>
        <taxon>Gemmatimonadota</taxon>
        <taxon>environmental samples</taxon>
    </lineage>
</organism>
<name>A0A6J4K7T3_9BACT</name>
<reference evidence="2" key="1">
    <citation type="submission" date="2020-02" db="EMBL/GenBank/DDBJ databases">
        <authorList>
            <person name="Meier V. D."/>
        </authorList>
    </citation>
    <scope>NUCLEOTIDE SEQUENCE</scope>
    <source>
        <strain evidence="2">AVDCRST_MAG89</strain>
    </source>
</reference>
<gene>
    <name evidence="2" type="ORF">AVDCRST_MAG89-260</name>
</gene>
<feature type="region of interest" description="Disordered" evidence="1">
    <location>
        <begin position="196"/>
        <end position="250"/>
    </location>
</feature>
<protein>
    <submittedName>
        <fullName evidence="2">GH13_16 / GH13_36 / GH13_31 / GH13_23 / GH13_ 40 / GH13_17 / GH13 / GH13_29 / GH13_30 / GH13_35 / GH13_4 / GH13_20 / GH13_2 / GH13_1 / GH13_18 / GH13 _19 / GH13_21 / GH13_26</fullName>
        <ecNumber evidence="2">5.4.99.16</ecNumber>
    </submittedName>
</protein>
<dbReference type="EC" id="5.4.99.16" evidence="2"/>
<feature type="compositionally biased region" description="Low complexity" evidence="1">
    <location>
        <begin position="218"/>
        <end position="228"/>
    </location>
</feature>
<feature type="compositionally biased region" description="Basic residues" evidence="1">
    <location>
        <begin position="24"/>
        <end position="33"/>
    </location>
</feature>
<evidence type="ECO:0000256" key="1">
    <source>
        <dbReference type="SAM" id="MobiDB-lite"/>
    </source>
</evidence>